<gene>
    <name evidence="1" type="ORF">QO014_002164</name>
</gene>
<evidence type="ECO:0000313" key="2">
    <source>
        <dbReference type="Proteomes" id="UP001241603"/>
    </source>
</evidence>
<keyword evidence="2" id="KW-1185">Reference proteome</keyword>
<dbReference type="RefSeq" id="WP_266348706.1">
    <property type="nucleotide sequence ID" value="NZ_JAPKNG010000003.1"/>
</dbReference>
<reference evidence="1 2" key="1">
    <citation type="submission" date="2023-07" db="EMBL/GenBank/DDBJ databases">
        <title>Genomic Encyclopedia of Type Strains, Phase IV (KMG-IV): sequencing the most valuable type-strain genomes for metagenomic binning, comparative biology and taxonomic classification.</title>
        <authorList>
            <person name="Goeker M."/>
        </authorList>
    </citation>
    <scope>NUCLEOTIDE SEQUENCE [LARGE SCALE GENOMIC DNA]</scope>
    <source>
        <strain evidence="1 2">B6-8</strain>
    </source>
</reference>
<dbReference type="EMBL" id="JAUSVO010000003">
    <property type="protein sequence ID" value="MDQ0437772.1"/>
    <property type="molecule type" value="Genomic_DNA"/>
</dbReference>
<proteinExistence type="predicted"/>
<dbReference type="Proteomes" id="UP001241603">
    <property type="component" value="Unassembled WGS sequence"/>
</dbReference>
<protein>
    <submittedName>
        <fullName evidence="1">Uncharacterized protein</fullName>
    </submittedName>
</protein>
<evidence type="ECO:0000313" key="1">
    <source>
        <dbReference type="EMBL" id="MDQ0437772.1"/>
    </source>
</evidence>
<comment type="caution">
    <text evidence="1">The sequence shown here is derived from an EMBL/GenBank/DDBJ whole genome shotgun (WGS) entry which is preliminary data.</text>
</comment>
<name>A0ABU0H6W8_9HYPH</name>
<sequence length="147" mass="14846">MIGSATGNGAPTVPAPPAVPFADAKFSFAPVTGAPASILNNLSAQLGREAFAQHVTLVPAGDPTATYVVKGYLSAVGDSSGTILVYVWDIFDTSGRRVHRISGQETSSTGSQDPWGGVTQDTTINVARRTIGGIVGWGTAPAGSGSS</sequence>
<accession>A0ABU0H6W8</accession>
<organism evidence="1 2">
    <name type="scientific">Kaistia dalseonensis</name>
    <dbReference type="NCBI Taxonomy" id="410840"/>
    <lineage>
        <taxon>Bacteria</taxon>
        <taxon>Pseudomonadati</taxon>
        <taxon>Pseudomonadota</taxon>
        <taxon>Alphaproteobacteria</taxon>
        <taxon>Hyphomicrobiales</taxon>
        <taxon>Kaistiaceae</taxon>
        <taxon>Kaistia</taxon>
    </lineage>
</organism>